<dbReference type="OrthoDB" id="116066at2759"/>
<name>A0A024FTN3_9STRA</name>
<dbReference type="Gene3D" id="3.60.10.10">
    <property type="entry name" value="Endonuclease/exonuclease/phosphatase"/>
    <property type="match status" value="1"/>
</dbReference>
<dbReference type="InParanoid" id="A0A024FTN3"/>
<reference evidence="1 2" key="1">
    <citation type="submission" date="2012-05" db="EMBL/GenBank/DDBJ databases">
        <title>Recombination and specialization in a pathogen metapopulation.</title>
        <authorList>
            <person name="Gardiner A."/>
            <person name="Kemen E."/>
            <person name="Schultz-Larsen T."/>
            <person name="MacLean D."/>
            <person name="Van Oosterhout C."/>
            <person name="Jones J.D.G."/>
        </authorList>
    </citation>
    <scope>NUCLEOTIDE SEQUENCE [LARGE SCALE GENOMIC DNA]</scope>
    <source>
        <strain evidence="1 2">Ac Nc2</strain>
    </source>
</reference>
<evidence type="ECO:0000313" key="1">
    <source>
        <dbReference type="EMBL" id="CCI10473.1"/>
    </source>
</evidence>
<keyword evidence="2" id="KW-1185">Reference proteome</keyword>
<dbReference type="InterPro" id="IPR036691">
    <property type="entry name" value="Endo/exonu/phosph_ase_sf"/>
</dbReference>
<dbReference type="SUPFAM" id="SSF56219">
    <property type="entry name" value="DNase I-like"/>
    <property type="match status" value="1"/>
</dbReference>
<dbReference type="EMBL" id="CAIX01000261">
    <property type="protein sequence ID" value="CCI10473.1"/>
    <property type="molecule type" value="Genomic_DNA"/>
</dbReference>
<dbReference type="AlphaFoldDB" id="A0A024FTN3"/>
<evidence type="ECO:0000313" key="2">
    <source>
        <dbReference type="Proteomes" id="UP000053237"/>
    </source>
</evidence>
<comment type="caution">
    <text evidence="1">The sequence shown here is derived from an EMBL/GenBank/DDBJ whole genome shotgun (WGS) entry which is preliminary data.</text>
</comment>
<gene>
    <name evidence="1" type="ORF">BN9_102120</name>
</gene>
<protein>
    <submittedName>
        <fullName evidence="1">Uncharacterized protein</fullName>
    </submittedName>
</protein>
<proteinExistence type="predicted"/>
<organism evidence="1 2">
    <name type="scientific">Albugo candida</name>
    <dbReference type="NCBI Taxonomy" id="65357"/>
    <lineage>
        <taxon>Eukaryota</taxon>
        <taxon>Sar</taxon>
        <taxon>Stramenopiles</taxon>
        <taxon>Oomycota</taxon>
        <taxon>Peronosporomycetes</taxon>
        <taxon>Albuginales</taxon>
        <taxon>Albuginaceae</taxon>
        <taxon>Albugo</taxon>
    </lineage>
</organism>
<accession>A0A024FTN3</accession>
<dbReference type="Proteomes" id="UP000053237">
    <property type="component" value="Unassembled WGS sequence"/>
</dbReference>
<sequence length="197" mass="23279">MTEALVNVRRPTDRVILLLSAKPYFGLGLILPDRVAIHVHRYWMVCDRIAVSQLKLSKQAKVTFINVYAPQMRRYAEEFDAFYDTLQQTTQRYRHQLFFILREFNAKIGQRCEGETFLGLYSRGYRNDNGIRFRDFCAENDFFLSNTAFYKKRARNITTWQGISGRGPIFNQIDYIILPLRFKAASFQFTILERETC</sequence>